<name>A0A9D4FV94_DREPO</name>
<reference evidence="2" key="1">
    <citation type="journal article" date="2019" name="bioRxiv">
        <title>The Genome of the Zebra Mussel, Dreissena polymorpha: A Resource for Invasive Species Research.</title>
        <authorList>
            <person name="McCartney M.A."/>
            <person name="Auch B."/>
            <person name="Kono T."/>
            <person name="Mallez S."/>
            <person name="Zhang Y."/>
            <person name="Obille A."/>
            <person name="Becker A."/>
            <person name="Abrahante J.E."/>
            <person name="Garbe J."/>
            <person name="Badalamenti J.P."/>
            <person name="Herman A."/>
            <person name="Mangelson H."/>
            <person name="Liachko I."/>
            <person name="Sullivan S."/>
            <person name="Sone E.D."/>
            <person name="Koren S."/>
            <person name="Silverstein K.A.T."/>
            <person name="Beckman K.B."/>
            <person name="Gohl D.M."/>
        </authorList>
    </citation>
    <scope>NUCLEOTIDE SEQUENCE</scope>
    <source>
        <strain evidence="2">Duluth1</strain>
        <tissue evidence="2">Whole animal</tissue>
    </source>
</reference>
<dbReference type="AlphaFoldDB" id="A0A9D4FV94"/>
<feature type="compositionally biased region" description="Basic and acidic residues" evidence="1">
    <location>
        <begin position="38"/>
        <end position="50"/>
    </location>
</feature>
<proteinExistence type="predicted"/>
<reference evidence="2" key="2">
    <citation type="submission" date="2020-11" db="EMBL/GenBank/DDBJ databases">
        <authorList>
            <person name="McCartney M.A."/>
            <person name="Auch B."/>
            <person name="Kono T."/>
            <person name="Mallez S."/>
            <person name="Becker A."/>
            <person name="Gohl D.M."/>
            <person name="Silverstein K.A.T."/>
            <person name="Koren S."/>
            <person name="Bechman K.B."/>
            <person name="Herman A."/>
            <person name="Abrahante J.E."/>
            <person name="Garbe J."/>
        </authorList>
    </citation>
    <scope>NUCLEOTIDE SEQUENCE</scope>
    <source>
        <strain evidence="2">Duluth1</strain>
        <tissue evidence="2">Whole animal</tissue>
    </source>
</reference>
<evidence type="ECO:0000256" key="1">
    <source>
        <dbReference type="SAM" id="MobiDB-lite"/>
    </source>
</evidence>
<protein>
    <submittedName>
        <fullName evidence="2">Uncharacterized protein</fullName>
    </submittedName>
</protein>
<feature type="region of interest" description="Disordered" evidence="1">
    <location>
        <begin position="1"/>
        <end position="50"/>
    </location>
</feature>
<dbReference type="EMBL" id="JAIWYP010000007">
    <property type="protein sequence ID" value="KAH3803310.1"/>
    <property type="molecule type" value="Genomic_DNA"/>
</dbReference>
<gene>
    <name evidence="3" type="ORF">DPMN_099075</name>
    <name evidence="2" type="ORF">DPMN_157014</name>
</gene>
<sequence>MISGYQRNQPKSSESPNIPLKPDNSQENQNNPTGIQRKPNDHSAIPEKDH</sequence>
<feature type="compositionally biased region" description="Polar residues" evidence="1">
    <location>
        <begin position="23"/>
        <end position="34"/>
    </location>
</feature>
<organism evidence="2 4">
    <name type="scientific">Dreissena polymorpha</name>
    <name type="common">Zebra mussel</name>
    <name type="synonym">Mytilus polymorpha</name>
    <dbReference type="NCBI Taxonomy" id="45954"/>
    <lineage>
        <taxon>Eukaryota</taxon>
        <taxon>Metazoa</taxon>
        <taxon>Spiralia</taxon>
        <taxon>Lophotrochozoa</taxon>
        <taxon>Mollusca</taxon>
        <taxon>Bivalvia</taxon>
        <taxon>Autobranchia</taxon>
        <taxon>Heteroconchia</taxon>
        <taxon>Euheterodonta</taxon>
        <taxon>Imparidentia</taxon>
        <taxon>Neoheterodontei</taxon>
        <taxon>Myida</taxon>
        <taxon>Dreissenoidea</taxon>
        <taxon>Dreissenidae</taxon>
        <taxon>Dreissena</taxon>
    </lineage>
</organism>
<keyword evidence="4" id="KW-1185">Reference proteome</keyword>
<evidence type="ECO:0000313" key="3">
    <source>
        <dbReference type="EMBL" id="KAH3856485.1"/>
    </source>
</evidence>
<evidence type="ECO:0000313" key="2">
    <source>
        <dbReference type="EMBL" id="KAH3803310.1"/>
    </source>
</evidence>
<comment type="caution">
    <text evidence="2">The sequence shown here is derived from an EMBL/GenBank/DDBJ whole genome shotgun (WGS) entry which is preliminary data.</text>
</comment>
<feature type="compositionally biased region" description="Polar residues" evidence="1">
    <location>
        <begin position="1"/>
        <end position="16"/>
    </location>
</feature>
<accession>A0A9D4FV94</accession>
<dbReference type="Proteomes" id="UP000828390">
    <property type="component" value="Unassembled WGS sequence"/>
</dbReference>
<evidence type="ECO:0000313" key="4">
    <source>
        <dbReference type="Proteomes" id="UP000828390"/>
    </source>
</evidence>
<dbReference type="EMBL" id="JAIWYP010000003">
    <property type="protein sequence ID" value="KAH3856485.1"/>
    <property type="molecule type" value="Genomic_DNA"/>
</dbReference>